<dbReference type="GeneID" id="78820310"/>
<reference evidence="1 2" key="1">
    <citation type="journal article" date="2019" name="Int. J. Syst. Evol. Microbiol.">
        <title>The Global Catalogue of Microorganisms (GCM) 10K type strain sequencing project: providing services to taxonomists for standard genome sequencing and annotation.</title>
        <authorList>
            <consortium name="The Broad Institute Genomics Platform"/>
            <consortium name="The Broad Institute Genome Sequencing Center for Infectious Disease"/>
            <person name="Wu L."/>
            <person name="Ma J."/>
        </authorList>
    </citation>
    <scope>NUCLEOTIDE SEQUENCE [LARGE SCALE GENOMIC DNA]</scope>
    <source>
        <strain evidence="1 2">XZYJT29</strain>
    </source>
</reference>
<dbReference type="Proteomes" id="UP001596432">
    <property type="component" value="Unassembled WGS sequence"/>
</dbReference>
<evidence type="ECO:0000313" key="1">
    <source>
        <dbReference type="EMBL" id="MFC7140037.1"/>
    </source>
</evidence>
<accession>A0ABD5XY33</accession>
<keyword evidence="2" id="KW-1185">Reference proteome</keyword>
<dbReference type="RefSeq" id="WP_274325604.1">
    <property type="nucleotide sequence ID" value="NZ_CP118158.1"/>
</dbReference>
<proteinExistence type="predicted"/>
<sequence length="68" mass="7491">MSDIQTIHRKDDRGAQITERVVTVTDAKGDEFEHVFRAVDGGHEYQGDGDPPESAVEAIEAFEEGSDE</sequence>
<gene>
    <name evidence="1" type="ORF">ACFQMA_09345</name>
</gene>
<comment type="caution">
    <text evidence="1">The sequence shown here is derived from an EMBL/GenBank/DDBJ whole genome shotgun (WGS) entry which is preliminary data.</text>
</comment>
<organism evidence="1 2">
    <name type="scientific">Halosimplex aquaticum</name>
    <dbReference type="NCBI Taxonomy" id="3026162"/>
    <lineage>
        <taxon>Archaea</taxon>
        <taxon>Methanobacteriati</taxon>
        <taxon>Methanobacteriota</taxon>
        <taxon>Stenosarchaea group</taxon>
        <taxon>Halobacteria</taxon>
        <taxon>Halobacteriales</taxon>
        <taxon>Haloarculaceae</taxon>
        <taxon>Halosimplex</taxon>
    </lineage>
</organism>
<name>A0ABD5XY33_9EURY</name>
<protein>
    <recommendedName>
        <fullName evidence="3">DUF5786 domain-containing protein</fullName>
    </recommendedName>
</protein>
<evidence type="ECO:0008006" key="3">
    <source>
        <dbReference type="Google" id="ProtNLM"/>
    </source>
</evidence>
<dbReference type="AlphaFoldDB" id="A0ABD5XY33"/>
<dbReference type="EMBL" id="JBHTAS010000001">
    <property type="protein sequence ID" value="MFC7140037.1"/>
    <property type="molecule type" value="Genomic_DNA"/>
</dbReference>
<evidence type="ECO:0000313" key="2">
    <source>
        <dbReference type="Proteomes" id="UP001596432"/>
    </source>
</evidence>